<accession>A0ACC3BYY3</accession>
<sequence>MDATWSGLPPKVVDLVARALLRLCYASLRDALPAAVGGLALRVPPLESTGDYVDVADDALRAPWKLQGRSVANRYTAEWSLGTAGLFGCGGDGLGRWLSSFPAAVDGGSDDQAASLAAFVRSCPQLRAAVEVWDCYGLSGVQFTFILRCRASTPPNGRRGVSAAGPPERRPPGSNTPSGATDDEAPLRLAVSQHLGVPVRVYYDHPWGFQAPGAAAAAAGGGPALHHRAMLRTGTFMGATTRQDDRFFFWDYDDIGRALERARLSWKQTSPQTDKSGAPAGSVYD</sequence>
<reference evidence="1" key="1">
    <citation type="submission" date="2019-11" db="EMBL/GenBank/DDBJ databases">
        <title>Nori genome reveals adaptations in red seaweeds to the harsh intertidal environment.</title>
        <authorList>
            <person name="Wang D."/>
            <person name="Mao Y."/>
        </authorList>
    </citation>
    <scope>NUCLEOTIDE SEQUENCE</scope>
    <source>
        <tissue evidence="1">Gametophyte</tissue>
    </source>
</reference>
<protein>
    <submittedName>
        <fullName evidence="1">Uncharacterized protein</fullName>
    </submittedName>
</protein>
<dbReference type="EMBL" id="CM020619">
    <property type="protein sequence ID" value="KAK1862899.1"/>
    <property type="molecule type" value="Genomic_DNA"/>
</dbReference>
<dbReference type="Proteomes" id="UP000798662">
    <property type="component" value="Chromosome 2"/>
</dbReference>
<keyword evidence="2" id="KW-1185">Reference proteome</keyword>
<evidence type="ECO:0000313" key="2">
    <source>
        <dbReference type="Proteomes" id="UP000798662"/>
    </source>
</evidence>
<proteinExistence type="predicted"/>
<comment type="caution">
    <text evidence="1">The sequence shown here is derived from an EMBL/GenBank/DDBJ whole genome shotgun (WGS) entry which is preliminary data.</text>
</comment>
<gene>
    <name evidence="1" type="ORF">I4F81_005466</name>
</gene>
<organism evidence="1 2">
    <name type="scientific">Pyropia yezoensis</name>
    <name type="common">Susabi-nori</name>
    <name type="synonym">Porphyra yezoensis</name>
    <dbReference type="NCBI Taxonomy" id="2788"/>
    <lineage>
        <taxon>Eukaryota</taxon>
        <taxon>Rhodophyta</taxon>
        <taxon>Bangiophyceae</taxon>
        <taxon>Bangiales</taxon>
        <taxon>Bangiaceae</taxon>
        <taxon>Pyropia</taxon>
    </lineage>
</organism>
<name>A0ACC3BYY3_PYRYE</name>
<evidence type="ECO:0000313" key="1">
    <source>
        <dbReference type="EMBL" id="KAK1862899.1"/>
    </source>
</evidence>